<feature type="transmembrane region" description="Helical" evidence="8">
    <location>
        <begin position="346"/>
        <end position="363"/>
    </location>
</feature>
<dbReference type="SUPFAM" id="SSF69304">
    <property type="entry name" value="Tricorn protease N-terminal domain"/>
    <property type="match status" value="1"/>
</dbReference>
<dbReference type="InterPro" id="IPR011042">
    <property type="entry name" value="6-blade_b-propeller_TolB-like"/>
</dbReference>
<dbReference type="InterPro" id="IPR018584">
    <property type="entry name" value="GT87"/>
</dbReference>
<dbReference type="Proteomes" id="UP000264702">
    <property type="component" value="Unassembled WGS sequence"/>
</dbReference>
<evidence type="ECO:0000256" key="1">
    <source>
        <dbReference type="ARBA" id="ARBA00004651"/>
    </source>
</evidence>
<feature type="transmembrane region" description="Helical" evidence="8">
    <location>
        <begin position="186"/>
        <end position="210"/>
    </location>
</feature>
<feature type="transmembrane region" description="Helical" evidence="8">
    <location>
        <begin position="160"/>
        <end position="180"/>
    </location>
</feature>
<proteinExistence type="inferred from homology"/>
<keyword evidence="5 8" id="KW-1133">Transmembrane helix</keyword>
<protein>
    <submittedName>
        <fullName evidence="9">DUF2029 domain-containing protein</fullName>
    </submittedName>
</protein>
<comment type="similarity">
    <text evidence="7">Belongs to the glycosyltransferase 87 family.</text>
</comment>
<reference evidence="9 10" key="1">
    <citation type="submission" date="2018-08" db="EMBL/GenBank/DDBJ databases">
        <title>Acidipila sp. 4G-K13, an acidobacterium isolated from forest soil.</title>
        <authorList>
            <person name="Gao Z.-H."/>
            <person name="Qiu L.-H."/>
        </authorList>
    </citation>
    <scope>NUCLEOTIDE SEQUENCE [LARGE SCALE GENOMIC DNA]</scope>
    <source>
        <strain evidence="9 10">4G-K13</strain>
    </source>
</reference>
<feature type="transmembrane region" description="Helical" evidence="8">
    <location>
        <begin position="292"/>
        <end position="312"/>
    </location>
</feature>
<evidence type="ECO:0000256" key="5">
    <source>
        <dbReference type="ARBA" id="ARBA00022989"/>
    </source>
</evidence>
<keyword evidence="10" id="KW-1185">Reference proteome</keyword>
<name>A0A372ILK1_9BACT</name>
<feature type="transmembrane region" description="Helical" evidence="8">
    <location>
        <begin position="217"/>
        <end position="236"/>
    </location>
</feature>
<dbReference type="GO" id="GO:0005886">
    <property type="term" value="C:plasma membrane"/>
    <property type="evidence" value="ECO:0007669"/>
    <property type="project" value="UniProtKB-SubCell"/>
</dbReference>
<evidence type="ECO:0000313" key="10">
    <source>
        <dbReference type="Proteomes" id="UP000264702"/>
    </source>
</evidence>
<dbReference type="AlphaFoldDB" id="A0A372ILK1"/>
<feature type="transmembrane region" description="Helical" evidence="8">
    <location>
        <begin position="28"/>
        <end position="48"/>
    </location>
</feature>
<feature type="transmembrane region" description="Helical" evidence="8">
    <location>
        <begin position="117"/>
        <end position="139"/>
    </location>
</feature>
<dbReference type="OrthoDB" id="104043at2"/>
<dbReference type="GO" id="GO:0016758">
    <property type="term" value="F:hexosyltransferase activity"/>
    <property type="evidence" value="ECO:0007669"/>
    <property type="project" value="InterPro"/>
</dbReference>
<dbReference type="EMBL" id="QVQT01000005">
    <property type="protein sequence ID" value="RFU15758.1"/>
    <property type="molecule type" value="Genomic_DNA"/>
</dbReference>
<keyword evidence="2" id="KW-1003">Cell membrane</keyword>
<feature type="transmembrane region" description="Helical" evidence="8">
    <location>
        <begin position="370"/>
        <end position="388"/>
    </location>
</feature>
<dbReference type="Gene3D" id="2.120.10.30">
    <property type="entry name" value="TolB, C-terminal domain"/>
    <property type="match status" value="1"/>
</dbReference>
<feature type="transmembrane region" description="Helical" evidence="8">
    <location>
        <begin position="400"/>
        <end position="418"/>
    </location>
</feature>
<evidence type="ECO:0000256" key="7">
    <source>
        <dbReference type="ARBA" id="ARBA00024033"/>
    </source>
</evidence>
<evidence type="ECO:0000256" key="4">
    <source>
        <dbReference type="ARBA" id="ARBA00022692"/>
    </source>
</evidence>
<gene>
    <name evidence="9" type="ORF">D0Y96_15025</name>
</gene>
<comment type="subcellular location">
    <subcellularLocation>
        <location evidence="1">Cell membrane</location>
        <topology evidence="1">Multi-pass membrane protein</topology>
    </subcellularLocation>
</comment>
<evidence type="ECO:0000256" key="3">
    <source>
        <dbReference type="ARBA" id="ARBA00022679"/>
    </source>
</evidence>
<evidence type="ECO:0000256" key="8">
    <source>
        <dbReference type="SAM" id="Phobius"/>
    </source>
</evidence>
<evidence type="ECO:0000256" key="6">
    <source>
        <dbReference type="ARBA" id="ARBA00023136"/>
    </source>
</evidence>
<keyword evidence="4 8" id="KW-0812">Transmembrane</keyword>
<keyword evidence="3" id="KW-0808">Transferase</keyword>
<evidence type="ECO:0000256" key="2">
    <source>
        <dbReference type="ARBA" id="ARBA00022475"/>
    </source>
</evidence>
<evidence type="ECO:0000313" key="9">
    <source>
        <dbReference type="EMBL" id="RFU15758.1"/>
    </source>
</evidence>
<keyword evidence="6 8" id="KW-0472">Membrane</keyword>
<organism evidence="9 10">
    <name type="scientific">Paracidobacterium acidisoli</name>
    <dbReference type="NCBI Taxonomy" id="2303751"/>
    <lineage>
        <taxon>Bacteria</taxon>
        <taxon>Pseudomonadati</taxon>
        <taxon>Acidobacteriota</taxon>
        <taxon>Terriglobia</taxon>
        <taxon>Terriglobales</taxon>
        <taxon>Acidobacteriaceae</taxon>
        <taxon>Paracidobacterium</taxon>
    </lineage>
</organism>
<accession>A0A372ILK1</accession>
<sequence>MASSSEEIRATSRFASVAQFGPALENSIIAVSVIILLWKGVIAGFRSINTDFPNYYVVARLIREHYLLDRIYDWVWFQRATDHFGITHQLTGYVGLTPFSAFPLLPFAELSPMHAKYLWVACNIVLLVLSVCALGKISGMGSRRAWFIALCALVPLRNDLLYGQMHLVILALLAAGYIFHMRGKQVASGCCMAIAGALKIYPLFFCLYFLLKRRWKALTATILCAAACIALSYVVAGQSAMHAYLTEQLPRSLRGESTDPFLPTVTSATAMFHRLFLFEPELNPHPFLQSPLLYAMLYPLWQAILAGVLLSLFRPAFNTDAREALEWASFTTLLLFLSSAPATYHYVVLILPAVITLAALLAIGKKRAAVVFFLLYLAACNLTTIRTAHNVVNIFTPLHYVKLWAGVGLICCYCIFLLSEDIPEPTGKKYPFVPVRTATFVLGLWLAGAIIPLSHLRHFRQDVASRIALSDSAYVRSAPIQTDRGLMYVAMLRSGYHIMLSGKQLPGGTGERQPVEDQLSFTTDVSGKEVWIEEAGSSISRVVRMGPSGVTCEIENAESPALSRDGRKVAFLREDHGHGSLWLFDAVSCEKTGSVDPVKLTSAGMDVRTVVSASGDEWIFSALAGGRERIYAIVPGHAAHPLIEEQSDLDSPSPDPEGGRIVARKRIGEHWQLIVINPAAAAQTFLEKQLTSGDCDAYTPSWEGENTILYATDCSRGRGMNALATLKVYR</sequence>
<dbReference type="RefSeq" id="WP_117301463.1">
    <property type="nucleotide sequence ID" value="NZ_QVQT02000005.1"/>
</dbReference>
<dbReference type="Pfam" id="PF09594">
    <property type="entry name" value="GT87"/>
    <property type="match status" value="1"/>
</dbReference>
<feature type="transmembrane region" description="Helical" evidence="8">
    <location>
        <begin position="430"/>
        <end position="451"/>
    </location>
</feature>
<comment type="caution">
    <text evidence="9">The sequence shown here is derived from an EMBL/GenBank/DDBJ whole genome shotgun (WGS) entry which is preliminary data.</text>
</comment>